<dbReference type="PANTHER" id="PTHR33565">
    <property type="entry name" value="DORMANCY-ASSOCIATED PROTEIN 1"/>
    <property type="match status" value="1"/>
</dbReference>
<evidence type="ECO:0000313" key="3">
    <source>
        <dbReference type="Proteomes" id="UP000822688"/>
    </source>
</evidence>
<dbReference type="InterPro" id="IPR008406">
    <property type="entry name" value="DRM/ARP"/>
</dbReference>
<comment type="similarity">
    <text evidence="1">Belongs to the DRM1/ARP family.</text>
</comment>
<proteinExistence type="inferred from homology"/>
<name>A0A8T0IBU2_CERPU</name>
<comment type="caution">
    <text evidence="2">The sequence shown here is derived from an EMBL/GenBank/DDBJ whole genome shotgun (WGS) entry which is preliminary data.</text>
</comment>
<sequence length="45" mass="5147">MGLLDKFWDDVVAGPQPDKGLKKLRKERLAAELSDVFQDDHDDYA</sequence>
<organism evidence="2 3">
    <name type="scientific">Ceratodon purpureus</name>
    <name type="common">Fire moss</name>
    <name type="synonym">Dicranum purpureum</name>
    <dbReference type="NCBI Taxonomy" id="3225"/>
    <lineage>
        <taxon>Eukaryota</taxon>
        <taxon>Viridiplantae</taxon>
        <taxon>Streptophyta</taxon>
        <taxon>Embryophyta</taxon>
        <taxon>Bryophyta</taxon>
        <taxon>Bryophytina</taxon>
        <taxon>Bryopsida</taxon>
        <taxon>Dicranidae</taxon>
        <taxon>Pseudoditrichales</taxon>
        <taxon>Ditrichaceae</taxon>
        <taxon>Ceratodon</taxon>
    </lineage>
</organism>
<dbReference type="PANTHER" id="PTHR33565:SF20">
    <property type="entry name" value="DORMANCY-ASSOCIATED PROTEIN HOMOLOG 4"/>
    <property type="match status" value="1"/>
</dbReference>
<accession>A0A8T0IBU2</accession>
<dbReference type="EMBL" id="CM026424">
    <property type="protein sequence ID" value="KAG0579888.1"/>
    <property type="molecule type" value="Genomic_DNA"/>
</dbReference>
<keyword evidence="3" id="KW-1185">Reference proteome</keyword>
<protein>
    <submittedName>
        <fullName evidence="2">Uncharacterized protein</fullName>
    </submittedName>
</protein>
<gene>
    <name evidence="2" type="ORF">KC19_4G131700</name>
</gene>
<dbReference type="Proteomes" id="UP000822688">
    <property type="component" value="Chromosome 4"/>
</dbReference>
<reference evidence="2" key="1">
    <citation type="submission" date="2020-06" db="EMBL/GenBank/DDBJ databases">
        <title>WGS assembly of Ceratodon purpureus strain R40.</title>
        <authorList>
            <person name="Carey S.B."/>
            <person name="Jenkins J."/>
            <person name="Shu S."/>
            <person name="Lovell J.T."/>
            <person name="Sreedasyam A."/>
            <person name="Maumus F."/>
            <person name="Tiley G.P."/>
            <person name="Fernandez-Pozo N."/>
            <person name="Barry K."/>
            <person name="Chen C."/>
            <person name="Wang M."/>
            <person name="Lipzen A."/>
            <person name="Daum C."/>
            <person name="Saski C.A."/>
            <person name="Payton A.C."/>
            <person name="Mcbreen J.C."/>
            <person name="Conrad R.E."/>
            <person name="Kollar L.M."/>
            <person name="Olsson S."/>
            <person name="Huttunen S."/>
            <person name="Landis J.B."/>
            <person name="Wickett N.J."/>
            <person name="Johnson M.G."/>
            <person name="Rensing S.A."/>
            <person name="Grimwood J."/>
            <person name="Schmutz J."/>
            <person name="Mcdaniel S.F."/>
        </authorList>
    </citation>
    <scope>NUCLEOTIDE SEQUENCE</scope>
    <source>
        <strain evidence="2">R40</strain>
    </source>
</reference>
<dbReference type="AlphaFoldDB" id="A0A8T0IBU2"/>
<evidence type="ECO:0000256" key="1">
    <source>
        <dbReference type="ARBA" id="ARBA00010502"/>
    </source>
</evidence>
<evidence type="ECO:0000313" key="2">
    <source>
        <dbReference type="EMBL" id="KAG0579888.1"/>
    </source>
</evidence>
<dbReference type="Pfam" id="PF05564">
    <property type="entry name" value="Auxin_repressed"/>
    <property type="match status" value="1"/>
</dbReference>